<dbReference type="SUPFAM" id="SSF50199">
    <property type="entry name" value="Staphylococcal nuclease"/>
    <property type="match status" value="1"/>
</dbReference>
<evidence type="ECO:0000259" key="1">
    <source>
        <dbReference type="PROSITE" id="PS50830"/>
    </source>
</evidence>
<gene>
    <name evidence="2" type="ORF">F4X82_00515</name>
</gene>
<name>A0A845DDK7_9BACT</name>
<evidence type="ECO:0000313" key="3">
    <source>
        <dbReference type="Proteomes" id="UP000449092"/>
    </source>
</evidence>
<comment type="caution">
    <text evidence="2">The sequence shown here is derived from an EMBL/GenBank/DDBJ whole genome shotgun (WGS) entry which is preliminary data.</text>
</comment>
<dbReference type="InterPro" id="IPR016071">
    <property type="entry name" value="Staphylococal_nuclease_OB-fold"/>
</dbReference>
<dbReference type="Proteomes" id="UP000449092">
    <property type="component" value="Unassembled WGS sequence"/>
</dbReference>
<dbReference type="Pfam" id="PF00565">
    <property type="entry name" value="SNase"/>
    <property type="match status" value="1"/>
</dbReference>
<dbReference type="EMBL" id="VXOY01000005">
    <property type="protein sequence ID" value="MYE37991.1"/>
    <property type="molecule type" value="Genomic_DNA"/>
</dbReference>
<feature type="domain" description="TNase-like" evidence="1">
    <location>
        <begin position="73"/>
        <end position="209"/>
    </location>
</feature>
<dbReference type="InterPro" id="IPR035437">
    <property type="entry name" value="SNase_OB-fold_sf"/>
</dbReference>
<accession>A0A845DDK7</accession>
<dbReference type="Gene3D" id="2.40.50.90">
    <property type="match status" value="1"/>
</dbReference>
<dbReference type="AlphaFoldDB" id="A0A845DDK7"/>
<reference evidence="2 3" key="1">
    <citation type="submission" date="2019-09" db="EMBL/GenBank/DDBJ databases">
        <title>Characterisation of the sponge microbiome using genome-centric metagenomics.</title>
        <authorList>
            <person name="Engelberts J.P."/>
            <person name="Robbins S.J."/>
            <person name="De Goeij J.M."/>
            <person name="Aranda M."/>
            <person name="Bell S.C."/>
            <person name="Webster N.S."/>
        </authorList>
    </citation>
    <scope>NUCLEOTIDE SEQUENCE [LARGE SCALE GENOMIC DNA]</scope>
    <source>
        <strain evidence="2">SB0662_bin_43</strain>
    </source>
</reference>
<dbReference type="PROSITE" id="PS50830">
    <property type="entry name" value="TNASE_3"/>
    <property type="match status" value="1"/>
</dbReference>
<dbReference type="SMART" id="SM00318">
    <property type="entry name" value="SNc"/>
    <property type="match status" value="1"/>
</dbReference>
<protein>
    <submittedName>
        <fullName evidence="2">Nuclease</fullName>
    </submittedName>
</protein>
<organism evidence="2 3">
    <name type="scientific">Candidatus Spechtbacteria bacterium SB0662_bin_43</name>
    <dbReference type="NCBI Taxonomy" id="2604897"/>
    <lineage>
        <taxon>Bacteria</taxon>
        <taxon>Candidatus Spechtiibacteriota</taxon>
    </lineage>
</organism>
<proteinExistence type="predicted"/>
<sequence length="219" mass="25164">MRTSTLIASCVFLSFGTIFVLPLLMRGAVSSSNDSVLLKQHKEQSAPVFSELQHAKQQSITVPDTASAGWHTIVDVVDGDTIDVMVGDTVQSVRLIGINTPEIANLYRFEDECFGPEAKERLEYMLQEHDSVFLVSDASQGDVDIYDRLLRYVYVYQEEEWVNVNFSLVYDGYAYEYTHYQNPYPYQLRPHFRLAEYYARHWVRGLWGACYCPQTILCS</sequence>
<evidence type="ECO:0000313" key="2">
    <source>
        <dbReference type="EMBL" id="MYE37991.1"/>
    </source>
</evidence>